<dbReference type="Proteomes" id="UP000790787">
    <property type="component" value="Chromosome 4"/>
</dbReference>
<reference evidence="1" key="1">
    <citation type="journal article" date="2014" name="Nat. Commun.">
        <title>The tobacco genome sequence and its comparison with those of tomato and potato.</title>
        <authorList>
            <person name="Sierro N."/>
            <person name="Battey J.N."/>
            <person name="Ouadi S."/>
            <person name="Bakaher N."/>
            <person name="Bovet L."/>
            <person name="Willig A."/>
            <person name="Goepfert S."/>
            <person name="Peitsch M.C."/>
            <person name="Ivanov N.V."/>
        </authorList>
    </citation>
    <scope>NUCLEOTIDE SEQUENCE [LARGE SCALE GENOMIC DNA]</scope>
</reference>
<keyword evidence="1" id="KW-1185">Reference proteome</keyword>
<gene>
    <name evidence="2" type="primary">LOC142179884</name>
</gene>
<sequence length="327" mass="37170">MIRSLLNKTPYELVNGRKPKLTYLRAFSCKYFVLNNGKEALEKFNAKIDEGIFRGYSSQSKAYKVYNKRTQCVQESVYVIFDESHPSSGKDSHDNNDQYRVYSKVPGEIIDMENGKADLMSQVKESSKEDAAEPPTDSEELGPSIIATKVENRVVDDVLGTPNTEQRSGTHTSMDANDGSHIAEPGPSHTETHVSNWKHKSSHSLHNVITPIDSGIQTRSKTRTMFAFSALLSQIEPKNIKDALKDTDWIASMQEELHQFERNSAWFLGHQIEQLLELGGCSETSLTSLEIQQEIKLGWWFKAIIKRKELIMMKLLLLLQEWNPSEF</sequence>
<name>A0AC58UBK6_TOBAC</name>
<evidence type="ECO:0000313" key="2">
    <source>
        <dbReference type="RefSeq" id="XP_075106873.1"/>
    </source>
</evidence>
<organism evidence="1 2">
    <name type="scientific">Nicotiana tabacum</name>
    <name type="common">Common tobacco</name>
    <dbReference type="NCBI Taxonomy" id="4097"/>
    <lineage>
        <taxon>Eukaryota</taxon>
        <taxon>Viridiplantae</taxon>
        <taxon>Streptophyta</taxon>
        <taxon>Embryophyta</taxon>
        <taxon>Tracheophyta</taxon>
        <taxon>Spermatophyta</taxon>
        <taxon>Magnoliopsida</taxon>
        <taxon>eudicotyledons</taxon>
        <taxon>Gunneridae</taxon>
        <taxon>Pentapetalae</taxon>
        <taxon>asterids</taxon>
        <taxon>lamiids</taxon>
        <taxon>Solanales</taxon>
        <taxon>Solanaceae</taxon>
        <taxon>Nicotianoideae</taxon>
        <taxon>Nicotianeae</taxon>
        <taxon>Nicotiana</taxon>
    </lineage>
</organism>
<accession>A0AC58UBK6</accession>
<protein>
    <submittedName>
        <fullName evidence="2">Uncharacterized protein LOC142179884</fullName>
    </submittedName>
</protein>
<evidence type="ECO:0000313" key="1">
    <source>
        <dbReference type="Proteomes" id="UP000790787"/>
    </source>
</evidence>
<dbReference type="RefSeq" id="XP_075106873.1">
    <property type="nucleotide sequence ID" value="XM_075250772.1"/>
</dbReference>
<reference evidence="2" key="2">
    <citation type="submission" date="2025-08" db="UniProtKB">
        <authorList>
            <consortium name="RefSeq"/>
        </authorList>
    </citation>
    <scope>IDENTIFICATION</scope>
    <source>
        <tissue evidence="2">Leaf</tissue>
    </source>
</reference>
<proteinExistence type="predicted"/>